<evidence type="ECO:0000259" key="1">
    <source>
        <dbReference type="Pfam" id="PF07727"/>
    </source>
</evidence>
<feature type="domain" description="Reverse transcriptase Ty1/copia-type" evidence="1">
    <location>
        <begin position="98"/>
        <end position="161"/>
    </location>
</feature>
<dbReference type="Pfam" id="PF07727">
    <property type="entry name" value="RVT_2"/>
    <property type="match status" value="1"/>
</dbReference>
<protein>
    <submittedName>
        <fullName evidence="3">Retrovirus-related Pol polyprotein from transposon TNT 1-94</fullName>
    </submittedName>
</protein>
<comment type="caution">
    <text evidence="3">The sequence shown here is derived from an EMBL/GenBank/DDBJ whole genome shotgun (WGS) entry which is preliminary data.</text>
</comment>
<evidence type="ECO:0000313" key="3">
    <source>
        <dbReference type="EMBL" id="KAL0304614.1"/>
    </source>
</evidence>
<accession>A0AAW2KDX5</accession>
<reference evidence="3" key="1">
    <citation type="submission" date="2020-06" db="EMBL/GenBank/DDBJ databases">
        <authorList>
            <person name="Li T."/>
            <person name="Hu X."/>
            <person name="Zhang T."/>
            <person name="Song X."/>
            <person name="Zhang H."/>
            <person name="Dai N."/>
            <person name="Sheng W."/>
            <person name="Hou X."/>
            <person name="Wei L."/>
        </authorList>
    </citation>
    <scope>NUCLEOTIDE SEQUENCE</scope>
    <source>
        <strain evidence="3">KEN8</strain>
        <tissue evidence="3">Leaf</tissue>
    </source>
</reference>
<reference evidence="3" key="2">
    <citation type="journal article" date="2024" name="Plant">
        <title>Genomic evolution and insights into agronomic trait innovations of Sesamum species.</title>
        <authorList>
            <person name="Miao H."/>
            <person name="Wang L."/>
            <person name="Qu L."/>
            <person name="Liu H."/>
            <person name="Sun Y."/>
            <person name="Le M."/>
            <person name="Wang Q."/>
            <person name="Wei S."/>
            <person name="Zheng Y."/>
            <person name="Lin W."/>
            <person name="Duan Y."/>
            <person name="Cao H."/>
            <person name="Xiong S."/>
            <person name="Wang X."/>
            <person name="Wei L."/>
            <person name="Li C."/>
            <person name="Ma Q."/>
            <person name="Ju M."/>
            <person name="Zhao R."/>
            <person name="Li G."/>
            <person name="Mu C."/>
            <person name="Tian Q."/>
            <person name="Mei H."/>
            <person name="Zhang T."/>
            <person name="Gao T."/>
            <person name="Zhang H."/>
        </authorList>
    </citation>
    <scope>NUCLEOTIDE SEQUENCE</scope>
    <source>
        <strain evidence="3">KEN8</strain>
    </source>
</reference>
<gene>
    <name evidence="3" type="ORF">Scaly_3016300</name>
</gene>
<evidence type="ECO:0000259" key="2">
    <source>
        <dbReference type="Pfam" id="PF25597"/>
    </source>
</evidence>
<proteinExistence type="predicted"/>
<dbReference type="Pfam" id="PF25597">
    <property type="entry name" value="SH3_retrovirus"/>
    <property type="match status" value="1"/>
</dbReference>
<sequence length="210" mass="23755">MIPSMISFTELSLSFWGYVLETTARVYDPSKQKVFVSRNVVFLESGFPVDTRRDELLLEESSETPHSNVGTSSVHTVSTDNVPILRRSVRAPQPPEFIRGYDFVKNDFDPCVYKKVSGSSIVFLVLYVDDILLIGNDIKMLGDTKVWLSTQFSMKDLDHASVGEAHWITVKTILKYLMRTKDVFFVNGGGELILEDFSYASFQSDDDDAK</sequence>
<dbReference type="EMBL" id="JACGWM010000480">
    <property type="protein sequence ID" value="KAL0304614.1"/>
    <property type="molecule type" value="Genomic_DNA"/>
</dbReference>
<name>A0AAW2KDX5_9LAMI</name>
<organism evidence="3">
    <name type="scientific">Sesamum calycinum</name>
    <dbReference type="NCBI Taxonomy" id="2727403"/>
    <lineage>
        <taxon>Eukaryota</taxon>
        <taxon>Viridiplantae</taxon>
        <taxon>Streptophyta</taxon>
        <taxon>Embryophyta</taxon>
        <taxon>Tracheophyta</taxon>
        <taxon>Spermatophyta</taxon>
        <taxon>Magnoliopsida</taxon>
        <taxon>eudicotyledons</taxon>
        <taxon>Gunneridae</taxon>
        <taxon>Pentapetalae</taxon>
        <taxon>asterids</taxon>
        <taxon>lamiids</taxon>
        <taxon>Lamiales</taxon>
        <taxon>Pedaliaceae</taxon>
        <taxon>Sesamum</taxon>
    </lineage>
</organism>
<dbReference type="InterPro" id="IPR057670">
    <property type="entry name" value="SH3_retrovirus"/>
</dbReference>
<feature type="domain" description="Retroviral polymerase SH3-like" evidence="2">
    <location>
        <begin position="15"/>
        <end position="51"/>
    </location>
</feature>
<dbReference type="AlphaFoldDB" id="A0AAW2KDX5"/>
<dbReference type="InterPro" id="IPR013103">
    <property type="entry name" value="RVT_2"/>
</dbReference>